<sequence>MTTSSWSRLSPVPDPGVLPDGYLRHAPTRTGLRDAISHLARTEDWSVLRWSALVDALLAVGRTDIPLSRLVEGHVDAVRILAQGEAAPRADRLYGVWASRSAGTGVAAEAEGGDLLLSGTIRFASGAGVVDRALVPVWLDESTHLLVDLATHDLPVDRGQWQTAAMQVSQSHTVRVDGVTVSRADVVGGENFYLRRPEFLPGGVGVAAVWAGGLARALDVTQAMLDGRAVSPAQDLRLGRARLQLIAALTAVRTAGERLDQLLGGRAARGSSPVASSPVGPVDPEPVDVEAVAAVSGEARAVVAGAVIAALADIRALVGPAGLAFDPDLGHALDDLGLYVAQLNGDAEAGRLGSQAREHPRS</sequence>
<comment type="caution">
    <text evidence="1">The sequence shown here is derived from an EMBL/GenBank/DDBJ whole genome shotgun (WGS) entry which is preliminary data.</text>
</comment>
<accession>A0ABP7E3F9</accession>
<evidence type="ECO:0000313" key="2">
    <source>
        <dbReference type="Proteomes" id="UP001500051"/>
    </source>
</evidence>
<name>A0ABP7E3F9_9ACTN</name>
<protein>
    <recommendedName>
        <fullName evidence="3">Acyl-CoA dehydrogenase</fullName>
    </recommendedName>
</protein>
<organism evidence="1 2">
    <name type="scientific">Microlunatus aurantiacus</name>
    <dbReference type="NCBI Taxonomy" id="446786"/>
    <lineage>
        <taxon>Bacteria</taxon>
        <taxon>Bacillati</taxon>
        <taxon>Actinomycetota</taxon>
        <taxon>Actinomycetes</taxon>
        <taxon>Propionibacteriales</taxon>
        <taxon>Propionibacteriaceae</taxon>
        <taxon>Microlunatus</taxon>
    </lineage>
</organism>
<dbReference type="Proteomes" id="UP001500051">
    <property type="component" value="Unassembled WGS sequence"/>
</dbReference>
<proteinExistence type="predicted"/>
<dbReference type="Gene3D" id="2.40.110.10">
    <property type="entry name" value="Butyryl-CoA Dehydrogenase, subunit A, domain 2"/>
    <property type="match status" value="1"/>
</dbReference>
<keyword evidence="2" id="KW-1185">Reference proteome</keyword>
<evidence type="ECO:0008006" key="3">
    <source>
        <dbReference type="Google" id="ProtNLM"/>
    </source>
</evidence>
<dbReference type="EMBL" id="BAAAYX010000014">
    <property type="protein sequence ID" value="GAA3712834.1"/>
    <property type="molecule type" value="Genomic_DNA"/>
</dbReference>
<gene>
    <name evidence="1" type="ORF">GCM10022204_34720</name>
</gene>
<dbReference type="InterPro" id="IPR009100">
    <property type="entry name" value="AcylCoA_DH/oxidase_NM_dom_sf"/>
</dbReference>
<dbReference type="SUPFAM" id="SSF56645">
    <property type="entry name" value="Acyl-CoA dehydrogenase NM domain-like"/>
    <property type="match status" value="1"/>
</dbReference>
<dbReference type="RefSeq" id="WP_344813713.1">
    <property type="nucleotide sequence ID" value="NZ_BAAAYX010000014.1"/>
</dbReference>
<reference evidence="2" key="1">
    <citation type="journal article" date="2019" name="Int. J. Syst. Evol. Microbiol.">
        <title>The Global Catalogue of Microorganisms (GCM) 10K type strain sequencing project: providing services to taxonomists for standard genome sequencing and annotation.</title>
        <authorList>
            <consortium name="The Broad Institute Genomics Platform"/>
            <consortium name="The Broad Institute Genome Sequencing Center for Infectious Disease"/>
            <person name="Wu L."/>
            <person name="Ma J."/>
        </authorList>
    </citation>
    <scope>NUCLEOTIDE SEQUENCE [LARGE SCALE GENOMIC DNA]</scope>
    <source>
        <strain evidence="2">JCM 16548</strain>
    </source>
</reference>
<evidence type="ECO:0000313" key="1">
    <source>
        <dbReference type="EMBL" id="GAA3712834.1"/>
    </source>
</evidence>
<dbReference type="InterPro" id="IPR046373">
    <property type="entry name" value="Acyl-CoA_Oxase/DH_mid-dom_sf"/>
</dbReference>